<dbReference type="InterPro" id="IPR058625">
    <property type="entry name" value="MdtA-like_BSH"/>
</dbReference>
<dbReference type="Pfam" id="PF25917">
    <property type="entry name" value="BSH_RND"/>
    <property type="match status" value="1"/>
</dbReference>
<reference evidence="8 9" key="1">
    <citation type="submission" date="2020-09" db="EMBL/GenBank/DDBJ databases">
        <title>Characterization of Treponema spp. from bovine digital dermatitis in Korea.</title>
        <authorList>
            <person name="Espiritu H.M."/>
            <person name="Cho Y.I."/>
            <person name="Mamuad L."/>
        </authorList>
    </citation>
    <scope>NUCLEOTIDE SEQUENCE [LARGE SCALE GENOMIC DNA]</scope>
    <source>
        <strain evidence="8 9">KS1</strain>
    </source>
</reference>
<dbReference type="EMBL" id="CP061839">
    <property type="protein sequence ID" value="QOW59699.1"/>
    <property type="molecule type" value="Genomic_DNA"/>
</dbReference>
<feature type="domain" description="Multidrug resistance protein MdtA-like barrel-sandwich hybrid" evidence="6">
    <location>
        <begin position="76"/>
        <end position="271"/>
    </location>
</feature>
<evidence type="ECO:0000256" key="2">
    <source>
        <dbReference type="ARBA" id="ARBA00022692"/>
    </source>
</evidence>
<evidence type="ECO:0000259" key="6">
    <source>
        <dbReference type="Pfam" id="PF25917"/>
    </source>
</evidence>
<keyword evidence="2 5" id="KW-0812">Transmembrane</keyword>
<dbReference type="Pfam" id="PF26002">
    <property type="entry name" value="Beta-barrel_AprE"/>
    <property type="match status" value="1"/>
</dbReference>
<dbReference type="InterPro" id="IPR050739">
    <property type="entry name" value="MFP"/>
</dbReference>
<dbReference type="Gene3D" id="2.40.30.170">
    <property type="match status" value="1"/>
</dbReference>
<dbReference type="PANTHER" id="PTHR30386">
    <property type="entry name" value="MEMBRANE FUSION SUBUNIT OF EMRAB-TOLC MULTIDRUG EFFLUX PUMP"/>
    <property type="match status" value="1"/>
</dbReference>
<evidence type="ECO:0000256" key="1">
    <source>
        <dbReference type="ARBA" id="ARBA00004167"/>
    </source>
</evidence>
<feature type="domain" description="AprE-like beta-barrel" evidence="7">
    <location>
        <begin position="280"/>
        <end position="366"/>
    </location>
</feature>
<dbReference type="GO" id="GO:0016020">
    <property type="term" value="C:membrane"/>
    <property type="evidence" value="ECO:0007669"/>
    <property type="project" value="UniProtKB-SubCell"/>
</dbReference>
<gene>
    <name evidence="8" type="ORF">IFE08_07370</name>
</gene>
<dbReference type="SUPFAM" id="SSF111369">
    <property type="entry name" value="HlyD-like secretion proteins"/>
    <property type="match status" value="1"/>
</dbReference>
<keyword evidence="4 5" id="KW-0472">Membrane</keyword>
<protein>
    <submittedName>
        <fullName evidence="8">HlyD family efflux transporter periplasmic adaptor subunit</fullName>
    </submittedName>
</protein>
<evidence type="ECO:0000259" key="7">
    <source>
        <dbReference type="Pfam" id="PF26002"/>
    </source>
</evidence>
<dbReference type="AlphaFoldDB" id="A0A7S6WM46"/>
<accession>A0A7S6WM46</accession>
<name>A0A7S6WM46_9SPIR</name>
<dbReference type="PRINTS" id="PR01490">
    <property type="entry name" value="RTXTOXIND"/>
</dbReference>
<evidence type="ECO:0000313" key="8">
    <source>
        <dbReference type="EMBL" id="QOW59699.1"/>
    </source>
</evidence>
<dbReference type="PANTHER" id="PTHR30386:SF26">
    <property type="entry name" value="TRANSPORT PROTEIN COMB"/>
    <property type="match status" value="1"/>
</dbReference>
<organism evidence="8 9">
    <name type="scientific">Treponema pedis</name>
    <dbReference type="NCBI Taxonomy" id="409322"/>
    <lineage>
        <taxon>Bacteria</taxon>
        <taxon>Pseudomonadati</taxon>
        <taxon>Spirochaetota</taxon>
        <taxon>Spirochaetia</taxon>
        <taxon>Spirochaetales</taxon>
        <taxon>Treponemataceae</taxon>
        <taxon>Treponema</taxon>
    </lineage>
</organism>
<dbReference type="Proteomes" id="UP000593915">
    <property type="component" value="Chromosome"/>
</dbReference>
<evidence type="ECO:0000256" key="3">
    <source>
        <dbReference type="ARBA" id="ARBA00022989"/>
    </source>
</evidence>
<proteinExistence type="predicted"/>
<keyword evidence="3 5" id="KW-1133">Transmembrane helix</keyword>
<evidence type="ECO:0000256" key="4">
    <source>
        <dbReference type="ARBA" id="ARBA00023136"/>
    </source>
</evidence>
<feature type="transmembrane region" description="Helical" evidence="5">
    <location>
        <begin position="26"/>
        <end position="48"/>
    </location>
</feature>
<dbReference type="InterPro" id="IPR058982">
    <property type="entry name" value="Beta-barrel_AprE"/>
</dbReference>
<comment type="subcellular location">
    <subcellularLocation>
        <location evidence="1">Membrane</location>
        <topology evidence="1">Single-pass membrane protein</topology>
    </subcellularLocation>
</comment>
<sequence>MRQPIRLIHIKDLRYKHEIFLQKPPMILTIFIYIITICIVSTFLYCILGKMEEVVHANGQVRPIENISIIKNITPGEIIKINYKPGQKVNKNDVLLKIDNTVHNAHKNALQVRYEETNKQINGVKLLIKSYYENKNLIPQTHTSAFTRFKVYINEKEILNKRLNMVKTLWIEAMQLPPSAVQPVKLRDMKYQTDMAELDLTTYNNKFINNLIIELDNLLIEKERIYGQLKEISSLLKNTVLISPISGYVQEISSLNEGDYIAQGQAVLNIVPDETKEYKIELSVPAKDAGKITQNMKIKYRFKAFPYHEFGGAEGTIISIDPDSYIAKDGNVYFAILGDIDKTVLFDKEKKEYTIKPGFEVNARIILKEQTILWHFLKTMDLVW</sequence>
<evidence type="ECO:0000313" key="9">
    <source>
        <dbReference type="Proteomes" id="UP000593915"/>
    </source>
</evidence>
<evidence type="ECO:0000256" key="5">
    <source>
        <dbReference type="SAM" id="Phobius"/>
    </source>
</evidence>